<reference evidence="16" key="1">
    <citation type="journal article" date="2019" name="Int. J. Syst. Evol. Microbiol.">
        <title>The Global Catalogue of Microorganisms (GCM) 10K type strain sequencing project: providing services to taxonomists for standard genome sequencing and annotation.</title>
        <authorList>
            <consortium name="The Broad Institute Genomics Platform"/>
            <consortium name="The Broad Institute Genome Sequencing Center for Infectious Disease"/>
            <person name="Wu L."/>
            <person name="Ma J."/>
        </authorList>
    </citation>
    <scope>NUCLEOTIDE SEQUENCE [LARGE SCALE GENOMIC DNA]</scope>
    <source>
        <strain evidence="16">KCTC 23098</strain>
    </source>
</reference>
<keyword evidence="4 10" id="KW-0812">Transmembrane</keyword>
<dbReference type="InterPro" id="IPR008969">
    <property type="entry name" value="CarboxyPept-like_regulatory"/>
</dbReference>
<dbReference type="Pfam" id="PF13715">
    <property type="entry name" value="CarbopepD_reg_2"/>
    <property type="match status" value="1"/>
</dbReference>
<evidence type="ECO:0000256" key="10">
    <source>
        <dbReference type="PROSITE-ProRule" id="PRU01360"/>
    </source>
</evidence>
<keyword evidence="7 10" id="KW-0472">Membrane</keyword>
<sequence length="772" mass="87525">MFIKKQFTWLLLLLCSHVGYAQNNDCNFMINGRLIDSDTQLPLAGATVRIMPANRTVKTDGHGFYRLSSLCEGTYTLSFESLGFEETSRTLNITKNETLHIALKHGDIVLHDVEVVGHQNNLKTTSVVNSLTQQQLRESKGGVLAEVLKEIPGVTMLQTGATIAKPVIHGMHSNRILMLNNGIRQEGQQWGNEHAPEIDPFVAKNIRVIKGAESVRYGAEAIGGVIIVEPPTLPINPEIHGEIDVVGQSNGRGGITSAMLNGGLKKIPGFSWRAQGSFKRLGDIKSADYYLNNTGVKEINYSASLGYKTSSAQFEAYYSHFETELGIFNGSHIGSVEDLQSRIENGKPFITYPFSHTIEAPRQEIKHDLLKLKAHRDFTNGAQMDIQYGLQRNLRKEYDIRRGGRTGIPSLDLELTSQNLDITYDHLKENGLRSIIGVNLAMQVNNNIPGTFATPLIPNYDSYNAGLFIIERWVKPTYEIEAGIRYDYKYFDAAGYRLDSIYYAGTRTFHNFSGSLGATWHAHKSLDVQSNIGLAWRPPSVSELFSYGLHHGTAAVEIGNDQFKSEQGLKWMNAVKFQLPDFDLELDAYAHYIKNYIYLQSTGEFWESLRGAFPVFHYKQTNALFWGLDLTGSYQLTENFRYTIKGSLVRAKDTRRKNYLPWIPSDRVENALRWTKSRQKRHLNNTFIQVQHQFVTRQSRYEPNTDFAPPPPAYGLLNVMGGLGFRFNQQGLNFQLGINNLLNKEYKEYMNRFRYYAHDMGRNVTLKLNYIF</sequence>
<keyword evidence="8 15" id="KW-0675">Receptor</keyword>
<keyword evidence="3 10" id="KW-1134">Transmembrane beta strand</keyword>
<dbReference type="SUPFAM" id="SSF49464">
    <property type="entry name" value="Carboxypeptidase regulatory domain-like"/>
    <property type="match status" value="1"/>
</dbReference>
<proteinExistence type="inferred from homology"/>
<keyword evidence="5 12" id="KW-0732">Signal</keyword>
<accession>A0ABW6B6K5</accession>
<dbReference type="EMBL" id="JBHUPA010000016">
    <property type="protein sequence ID" value="MFD2964059.1"/>
    <property type="molecule type" value="Genomic_DNA"/>
</dbReference>
<dbReference type="InterPro" id="IPR012910">
    <property type="entry name" value="Plug_dom"/>
</dbReference>
<evidence type="ECO:0000256" key="11">
    <source>
        <dbReference type="RuleBase" id="RU003357"/>
    </source>
</evidence>
<dbReference type="PANTHER" id="PTHR30069">
    <property type="entry name" value="TONB-DEPENDENT OUTER MEMBRANE RECEPTOR"/>
    <property type="match status" value="1"/>
</dbReference>
<evidence type="ECO:0000313" key="16">
    <source>
        <dbReference type="Proteomes" id="UP001597560"/>
    </source>
</evidence>
<evidence type="ECO:0000256" key="4">
    <source>
        <dbReference type="ARBA" id="ARBA00022692"/>
    </source>
</evidence>
<dbReference type="Proteomes" id="UP001597560">
    <property type="component" value="Unassembled WGS sequence"/>
</dbReference>
<dbReference type="Pfam" id="PF00593">
    <property type="entry name" value="TonB_dep_Rec_b-barrel"/>
    <property type="match status" value="1"/>
</dbReference>
<feature type="signal peptide" evidence="12">
    <location>
        <begin position="1"/>
        <end position="21"/>
    </location>
</feature>
<dbReference type="PROSITE" id="PS52016">
    <property type="entry name" value="TONB_DEPENDENT_REC_3"/>
    <property type="match status" value="1"/>
</dbReference>
<evidence type="ECO:0000256" key="12">
    <source>
        <dbReference type="SAM" id="SignalP"/>
    </source>
</evidence>
<dbReference type="InterPro" id="IPR039426">
    <property type="entry name" value="TonB-dep_rcpt-like"/>
</dbReference>
<evidence type="ECO:0000256" key="8">
    <source>
        <dbReference type="ARBA" id="ARBA00023170"/>
    </source>
</evidence>
<dbReference type="InterPro" id="IPR000531">
    <property type="entry name" value="Beta-barrel_TonB"/>
</dbReference>
<evidence type="ECO:0000256" key="7">
    <source>
        <dbReference type="ARBA" id="ARBA00023136"/>
    </source>
</evidence>
<dbReference type="Gene3D" id="2.60.40.1120">
    <property type="entry name" value="Carboxypeptidase-like, regulatory domain"/>
    <property type="match status" value="1"/>
</dbReference>
<protein>
    <submittedName>
        <fullName evidence="15">TonB-dependent receptor</fullName>
    </submittedName>
</protein>
<comment type="subcellular location">
    <subcellularLocation>
        <location evidence="1 10">Cell outer membrane</location>
        <topology evidence="1 10">Multi-pass membrane protein</topology>
    </subcellularLocation>
</comment>
<evidence type="ECO:0000256" key="1">
    <source>
        <dbReference type="ARBA" id="ARBA00004571"/>
    </source>
</evidence>
<evidence type="ECO:0000259" key="14">
    <source>
        <dbReference type="Pfam" id="PF07715"/>
    </source>
</evidence>
<dbReference type="RefSeq" id="WP_377612200.1">
    <property type="nucleotide sequence ID" value="NZ_JBHUPA010000016.1"/>
</dbReference>
<keyword evidence="2 10" id="KW-0813">Transport</keyword>
<evidence type="ECO:0000259" key="13">
    <source>
        <dbReference type="Pfam" id="PF00593"/>
    </source>
</evidence>
<evidence type="ECO:0000256" key="5">
    <source>
        <dbReference type="ARBA" id="ARBA00022729"/>
    </source>
</evidence>
<dbReference type="SUPFAM" id="SSF56935">
    <property type="entry name" value="Porins"/>
    <property type="match status" value="1"/>
</dbReference>
<evidence type="ECO:0000256" key="2">
    <source>
        <dbReference type="ARBA" id="ARBA00022448"/>
    </source>
</evidence>
<dbReference type="InterPro" id="IPR036942">
    <property type="entry name" value="Beta-barrel_TonB_sf"/>
</dbReference>
<feature type="chain" id="PRO_5045222800" evidence="12">
    <location>
        <begin position="22"/>
        <end position="772"/>
    </location>
</feature>
<name>A0ABW6B6K5_9SPHI</name>
<dbReference type="Gene3D" id="2.40.170.20">
    <property type="entry name" value="TonB-dependent receptor, beta-barrel domain"/>
    <property type="match status" value="1"/>
</dbReference>
<evidence type="ECO:0000256" key="9">
    <source>
        <dbReference type="ARBA" id="ARBA00023237"/>
    </source>
</evidence>
<evidence type="ECO:0000313" key="15">
    <source>
        <dbReference type="EMBL" id="MFD2964059.1"/>
    </source>
</evidence>
<feature type="domain" description="TonB-dependent receptor plug" evidence="14">
    <location>
        <begin position="122"/>
        <end position="225"/>
    </location>
</feature>
<keyword evidence="9 10" id="KW-0998">Cell outer membrane</keyword>
<evidence type="ECO:0000256" key="3">
    <source>
        <dbReference type="ARBA" id="ARBA00022452"/>
    </source>
</evidence>
<comment type="caution">
    <text evidence="15">The sequence shown here is derived from an EMBL/GenBank/DDBJ whole genome shotgun (WGS) entry which is preliminary data.</text>
</comment>
<comment type="similarity">
    <text evidence="10 11">Belongs to the TonB-dependent receptor family.</text>
</comment>
<dbReference type="Pfam" id="PF07715">
    <property type="entry name" value="Plug"/>
    <property type="match status" value="1"/>
</dbReference>
<feature type="domain" description="TonB-dependent receptor-like beta-barrel" evidence="13">
    <location>
        <begin position="300"/>
        <end position="741"/>
    </location>
</feature>
<evidence type="ECO:0000256" key="6">
    <source>
        <dbReference type="ARBA" id="ARBA00023077"/>
    </source>
</evidence>
<dbReference type="PANTHER" id="PTHR30069:SF29">
    <property type="entry name" value="HEMOGLOBIN AND HEMOGLOBIN-HAPTOGLOBIN-BINDING PROTEIN 1-RELATED"/>
    <property type="match status" value="1"/>
</dbReference>
<gene>
    <name evidence="15" type="ORF">ACFS6J_19795</name>
</gene>
<keyword evidence="6 11" id="KW-0798">TonB box</keyword>
<keyword evidence="16" id="KW-1185">Reference proteome</keyword>
<dbReference type="InterPro" id="IPR037066">
    <property type="entry name" value="Plug_dom_sf"/>
</dbReference>
<dbReference type="Gene3D" id="2.170.130.10">
    <property type="entry name" value="TonB-dependent receptor, plug domain"/>
    <property type="match status" value="1"/>
</dbReference>
<organism evidence="15 16">
    <name type="scientific">Olivibacter jilunii</name>
    <dbReference type="NCBI Taxonomy" id="985016"/>
    <lineage>
        <taxon>Bacteria</taxon>
        <taxon>Pseudomonadati</taxon>
        <taxon>Bacteroidota</taxon>
        <taxon>Sphingobacteriia</taxon>
        <taxon>Sphingobacteriales</taxon>
        <taxon>Sphingobacteriaceae</taxon>
        <taxon>Olivibacter</taxon>
    </lineage>
</organism>